<proteinExistence type="predicted"/>
<dbReference type="AlphaFoldDB" id="A0A1Y3BJ66"/>
<feature type="non-terminal residue" evidence="1">
    <location>
        <position position="67"/>
    </location>
</feature>
<evidence type="ECO:0000313" key="2">
    <source>
        <dbReference type="Proteomes" id="UP000194236"/>
    </source>
</evidence>
<sequence>MKYWIEKFLSNNPHYDKRIYILAYEKTSKSSSSLNHHREFDEEYLNNYIQSSLPNGTCLFMIRTASM</sequence>
<evidence type="ECO:0000313" key="1">
    <source>
        <dbReference type="EMBL" id="OTF79636.1"/>
    </source>
</evidence>
<keyword evidence="2" id="KW-1185">Reference proteome</keyword>
<gene>
    <name evidence="1" type="ORF">BLA29_013416</name>
</gene>
<accession>A0A1Y3BJ66</accession>
<dbReference type="Proteomes" id="UP000194236">
    <property type="component" value="Unassembled WGS sequence"/>
</dbReference>
<organism evidence="1 2">
    <name type="scientific">Euroglyphus maynei</name>
    <name type="common">Mayne's house dust mite</name>
    <dbReference type="NCBI Taxonomy" id="6958"/>
    <lineage>
        <taxon>Eukaryota</taxon>
        <taxon>Metazoa</taxon>
        <taxon>Ecdysozoa</taxon>
        <taxon>Arthropoda</taxon>
        <taxon>Chelicerata</taxon>
        <taxon>Arachnida</taxon>
        <taxon>Acari</taxon>
        <taxon>Acariformes</taxon>
        <taxon>Sarcoptiformes</taxon>
        <taxon>Astigmata</taxon>
        <taxon>Psoroptidia</taxon>
        <taxon>Analgoidea</taxon>
        <taxon>Pyroglyphidae</taxon>
        <taxon>Pyroglyphinae</taxon>
        <taxon>Euroglyphus</taxon>
    </lineage>
</organism>
<protein>
    <submittedName>
        <fullName evidence="1">Uncharacterized protein</fullName>
    </submittedName>
</protein>
<comment type="caution">
    <text evidence="1">The sequence shown here is derived from an EMBL/GenBank/DDBJ whole genome shotgun (WGS) entry which is preliminary data.</text>
</comment>
<dbReference type="EMBL" id="MUJZ01022062">
    <property type="protein sequence ID" value="OTF79636.1"/>
    <property type="molecule type" value="Genomic_DNA"/>
</dbReference>
<name>A0A1Y3BJ66_EURMA</name>
<reference evidence="1 2" key="1">
    <citation type="submission" date="2017-03" db="EMBL/GenBank/DDBJ databases">
        <title>Genome Survey of Euroglyphus maynei.</title>
        <authorList>
            <person name="Arlian L.G."/>
            <person name="Morgan M.S."/>
            <person name="Rider S.D."/>
        </authorList>
    </citation>
    <scope>NUCLEOTIDE SEQUENCE [LARGE SCALE GENOMIC DNA]</scope>
    <source>
        <strain evidence="1">Arlian Lab</strain>
        <tissue evidence="1">Whole body</tissue>
    </source>
</reference>